<keyword evidence="3" id="KW-1185">Reference proteome</keyword>
<feature type="compositionally biased region" description="Basic residues" evidence="1">
    <location>
        <begin position="351"/>
        <end position="366"/>
    </location>
</feature>
<organism evidence="2 3">
    <name type="scientific">Favolaschia claudopus</name>
    <dbReference type="NCBI Taxonomy" id="2862362"/>
    <lineage>
        <taxon>Eukaryota</taxon>
        <taxon>Fungi</taxon>
        <taxon>Dikarya</taxon>
        <taxon>Basidiomycota</taxon>
        <taxon>Agaricomycotina</taxon>
        <taxon>Agaricomycetes</taxon>
        <taxon>Agaricomycetidae</taxon>
        <taxon>Agaricales</taxon>
        <taxon>Marasmiineae</taxon>
        <taxon>Mycenaceae</taxon>
        <taxon>Favolaschia</taxon>
    </lineage>
</organism>
<dbReference type="AlphaFoldDB" id="A0AAV9ZLN3"/>
<accession>A0AAV9ZLN3</accession>
<protein>
    <submittedName>
        <fullName evidence="2">Uncharacterized protein</fullName>
    </submittedName>
</protein>
<dbReference type="Proteomes" id="UP001362999">
    <property type="component" value="Unassembled WGS sequence"/>
</dbReference>
<evidence type="ECO:0000313" key="3">
    <source>
        <dbReference type="Proteomes" id="UP001362999"/>
    </source>
</evidence>
<feature type="compositionally biased region" description="Polar residues" evidence="1">
    <location>
        <begin position="330"/>
        <end position="349"/>
    </location>
</feature>
<feature type="compositionally biased region" description="Basic and acidic residues" evidence="1">
    <location>
        <begin position="367"/>
        <end position="376"/>
    </location>
</feature>
<comment type="caution">
    <text evidence="2">The sequence shown here is derived from an EMBL/GenBank/DDBJ whole genome shotgun (WGS) entry which is preliminary data.</text>
</comment>
<proteinExistence type="predicted"/>
<feature type="region of interest" description="Disordered" evidence="1">
    <location>
        <begin position="330"/>
        <end position="376"/>
    </location>
</feature>
<gene>
    <name evidence="2" type="ORF">R3P38DRAFT_3230787</name>
</gene>
<sequence>MKEIADAPSECEGYDLLQFRDIPRSLGPFDGNVAAFVRLEGILHFITTNATYVPRPPSHLDRPCLRRDMRWGPDDPTLWPQLHSEVYCHLGSIPRRPQTSASISDIMWWSPSSDDFVSPNSDRTLTLGLGKLDQTKITEITQAVRSLLKLCTRYLEFASSDDIKSTAILKRLVDSLNLALDRLRSIPATYERLVSDVANIQRTYLEVSGFLDYMILFRPWMHESDRRGGCPGPDVGDRIGVFTKDPAIAQRYHRARLPYWLIRPLTSVTLDGVKILRVVALLEPGDFLELGRADRFCVLPTGLTVEERVGNLHAQTTVLPWYRNPYKPQPSSLPSQTIYPEPSFQSSRPSARAKHTNNKSKLRLHPYMREQNKSDERDKYSHFDHEYMADPIPSWASALAAVDRSQQSHHTSPSRNQYAFPESALLANSTQRDLYFRSYQHIRDALLYRIGDVDAPPDPLSPAEWRQVLRGNWSPQGAAKRTTRKLTDSIHRLLGPALKACGIDPGMGLEIKQETKIAVTVDEAKQITWELAEMNFRTDLCALDELACSENRHEECLACFPSGGLIPDASEAATGFAADSPFERLPNLLSLAKLMSGWRTDTPRPKELDSSMSPSFYSTPQAITELEEAVAKYYTQTFFEFHGRAAVVPLRFVSGRAHTESTGSPIIV</sequence>
<name>A0AAV9ZLN3_9AGAR</name>
<evidence type="ECO:0000313" key="2">
    <source>
        <dbReference type="EMBL" id="KAK6985127.1"/>
    </source>
</evidence>
<dbReference type="EMBL" id="JAWWNJ010000132">
    <property type="protein sequence ID" value="KAK6985127.1"/>
    <property type="molecule type" value="Genomic_DNA"/>
</dbReference>
<evidence type="ECO:0000256" key="1">
    <source>
        <dbReference type="SAM" id="MobiDB-lite"/>
    </source>
</evidence>
<reference evidence="2 3" key="1">
    <citation type="journal article" date="2024" name="J Genomics">
        <title>Draft genome sequencing and assembly of Favolaschia claudopus CIRM-BRFM 2984 isolated from oak limbs.</title>
        <authorList>
            <person name="Navarro D."/>
            <person name="Drula E."/>
            <person name="Chaduli D."/>
            <person name="Cazenave R."/>
            <person name="Ahrendt S."/>
            <person name="Wang J."/>
            <person name="Lipzen A."/>
            <person name="Daum C."/>
            <person name="Barry K."/>
            <person name="Grigoriev I.V."/>
            <person name="Favel A."/>
            <person name="Rosso M.N."/>
            <person name="Martin F."/>
        </authorList>
    </citation>
    <scope>NUCLEOTIDE SEQUENCE [LARGE SCALE GENOMIC DNA]</scope>
    <source>
        <strain evidence="2 3">CIRM-BRFM 2984</strain>
    </source>
</reference>